<keyword evidence="4 6" id="KW-1133">Transmembrane helix</keyword>
<dbReference type="EMBL" id="MW000468">
    <property type="protein sequence ID" value="QOL00428.1"/>
    <property type="molecule type" value="Genomic_DNA"/>
</dbReference>
<feature type="transmembrane region" description="Helical" evidence="6">
    <location>
        <begin position="145"/>
        <end position="165"/>
    </location>
</feature>
<dbReference type="SUPFAM" id="SSF103473">
    <property type="entry name" value="MFS general substrate transporter"/>
    <property type="match status" value="1"/>
</dbReference>
<feature type="transmembrane region" description="Helical" evidence="6">
    <location>
        <begin position="366"/>
        <end position="389"/>
    </location>
</feature>
<feature type="transmembrane region" description="Helical" evidence="6">
    <location>
        <begin position="255"/>
        <end position="273"/>
    </location>
</feature>
<feature type="domain" description="Major facilitator superfamily (MFS) profile" evidence="7">
    <location>
        <begin position="17"/>
        <end position="394"/>
    </location>
</feature>
<dbReference type="InterPro" id="IPR036259">
    <property type="entry name" value="MFS_trans_sf"/>
</dbReference>
<keyword evidence="3 6" id="KW-0812">Transmembrane</keyword>
<evidence type="ECO:0000256" key="3">
    <source>
        <dbReference type="ARBA" id="ARBA00022692"/>
    </source>
</evidence>
<dbReference type="Gene3D" id="1.20.1250.20">
    <property type="entry name" value="MFS general substrate transporter like domains"/>
    <property type="match status" value="1"/>
</dbReference>
<dbReference type="GO" id="GO:0022857">
    <property type="term" value="F:transmembrane transporter activity"/>
    <property type="evidence" value="ECO:0007669"/>
    <property type="project" value="InterPro"/>
</dbReference>
<dbReference type="GO" id="GO:0005886">
    <property type="term" value="C:plasma membrane"/>
    <property type="evidence" value="ECO:0007669"/>
    <property type="project" value="UniProtKB-SubCell"/>
</dbReference>
<feature type="transmembrane region" description="Helical" evidence="6">
    <location>
        <begin position="55"/>
        <end position="80"/>
    </location>
</feature>
<dbReference type="InterPro" id="IPR011701">
    <property type="entry name" value="MFS"/>
</dbReference>
<dbReference type="PANTHER" id="PTHR43124:SF3">
    <property type="entry name" value="CHLORAMPHENICOL EFFLUX PUMP RV0191"/>
    <property type="match status" value="1"/>
</dbReference>
<name>A0A7L9QCA7_9ZZZZ</name>
<dbReference type="PANTHER" id="PTHR43124">
    <property type="entry name" value="PURINE EFFLUX PUMP PBUE"/>
    <property type="match status" value="1"/>
</dbReference>
<dbReference type="AlphaFoldDB" id="A0A7L9QCA7"/>
<feature type="transmembrane region" description="Helical" evidence="6">
    <location>
        <begin position="112"/>
        <end position="133"/>
    </location>
</feature>
<feature type="transmembrane region" description="Helical" evidence="6">
    <location>
        <begin position="177"/>
        <end position="195"/>
    </location>
</feature>
<feature type="transmembrane region" description="Helical" evidence="6">
    <location>
        <begin position="304"/>
        <end position="324"/>
    </location>
</feature>
<feature type="transmembrane region" description="Helical" evidence="6">
    <location>
        <begin position="87"/>
        <end position="106"/>
    </location>
</feature>
<comment type="subcellular location">
    <subcellularLocation>
        <location evidence="1">Cell membrane</location>
        <topology evidence="1">Multi-pass membrane protein</topology>
    </subcellularLocation>
</comment>
<sequence length="402" mass="40832">MARLAQGNESGLFRAVRLFVLMAGGVLAGAVQLAILPAMTQMAAHFSENGGDGAFIAQNVTTIAAPVMAFGAPLIGWLAGILGKRKVLLAAAVIYGAAGIAGAAAPDLWTLLASRLILGLAAAGYVTIAVALVGDYYAGEARDKLIGWFSVVGGGGTMLVLFAAGKLTEFGGWHAPFFLYLAGFPLAILAFFTVFEVPRAAAASVASARSDSVRGAAGIFVLVILISIVMYAVTIQGTFLMASEGIVNPSTQSNILLLATVGSMAGAYLFGLIRPRLGFHLVLALLWAALAIGTIGFASTPNVFLLALFAGLAGMGSGLMQPLTQSAVLNILSPAAAARGVGLAVGCIFLGQFLNPYVLSPLRAAFGVQGAFVAAGAAAALGAALAVIWRLRIGLRPARAGL</sequence>
<dbReference type="Pfam" id="PF07690">
    <property type="entry name" value="MFS_1"/>
    <property type="match status" value="1"/>
</dbReference>
<evidence type="ECO:0000313" key="8">
    <source>
        <dbReference type="EMBL" id="QOL00428.1"/>
    </source>
</evidence>
<feature type="transmembrane region" description="Helical" evidence="6">
    <location>
        <begin position="12"/>
        <end position="35"/>
    </location>
</feature>
<dbReference type="InterPro" id="IPR050189">
    <property type="entry name" value="MFS_Efflux_Transporters"/>
</dbReference>
<keyword evidence="2" id="KW-1003">Cell membrane</keyword>
<proteinExistence type="predicted"/>
<feature type="transmembrane region" description="Helical" evidence="6">
    <location>
        <begin position="216"/>
        <end position="235"/>
    </location>
</feature>
<protein>
    <recommendedName>
        <fullName evidence="7">Major facilitator superfamily (MFS) profile domain-containing protein</fullName>
    </recommendedName>
</protein>
<organism evidence="8">
    <name type="scientific">uncultured organism</name>
    <dbReference type="NCBI Taxonomy" id="155900"/>
    <lineage>
        <taxon>unclassified sequences</taxon>
        <taxon>environmental samples</taxon>
    </lineage>
</organism>
<evidence type="ECO:0000256" key="6">
    <source>
        <dbReference type="SAM" id="Phobius"/>
    </source>
</evidence>
<evidence type="ECO:0000256" key="1">
    <source>
        <dbReference type="ARBA" id="ARBA00004651"/>
    </source>
</evidence>
<evidence type="ECO:0000256" key="2">
    <source>
        <dbReference type="ARBA" id="ARBA00022475"/>
    </source>
</evidence>
<evidence type="ECO:0000259" key="7">
    <source>
        <dbReference type="PROSITE" id="PS50850"/>
    </source>
</evidence>
<keyword evidence="5 6" id="KW-0472">Membrane</keyword>
<feature type="transmembrane region" description="Helical" evidence="6">
    <location>
        <begin position="280"/>
        <end position="298"/>
    </location>
</feature>
<dbReference type="InterPro" id="IPR020846">
    <property type="entry name" value="MFS_dom"/>
</dbReference>
<reference evidence="8" key="1">
    <citation type="submission" date="2020-09" db="EMBL/GenBank/DDBJ databases">
        <title>A new high-throughput screening method to detect antimicrobial volatiles from metagenomic clone libraries.</title>
        <authorList>
            <person name="Stocker F."/>
            <person name="Obermeier M."/>
            <person name="Resch K."/>
            <person name="Berg G."/>
            <person name="Mueller Bogota C.A."/>
        </authorList>
    </citation>
    <scope>NUCLEOTIDE SEQUENCE</scope>
</reference>
<feature type="transmembrane region" description="Helical" evidence="6">
    <location>
        <begin position="336"/>
        <end position="354"/>
    </location>
</feature>
<dbReference type="PROSITE" id="PS50850">
    <property type="entry name" value="MFS"/>
    <property type="match status" value="1"/>
</dbReference>
<evidence type="ECO:0000256" key="5">
    <source>
        <dbReference type="ARBA" id="ARBA00023136"/>
    </source>
</evidence>
<evidence type="ECO:0000256" key="4">
    <source>
        <dbReference type="ARBA" id="ARBA00022989"/>
    </source>
</evidence>
<accession>A0A7L9QCA7</accession>